<dbReference type="InterPro" id="IPR011259">
    <property type="entry name" value="ERM_C_dom"/>
</dbReference>
<evidence type="ECO:0000256" key="2">
    <source>
        <dbReference type="ARBA" id="ARBA00004202"/>
    </source>
</evidence>
<dbReference type="InterPro" id="IPR018979">
    <property type="entry name" value="FERM_N"/>
</dbReference>
<feature type="region of interest" description="Disordered" evidence="13">
    <location>
        <begin position="453"/>
        <end position="578"/>
    </location>
</feature>
<evidence type="ECO:0000313" key="15">
    <source>
        <dbReference type="Proteomes" id="UP001652620"/>
    </source>
</evidence>
<evidence type="ECO:0000256" key="1">
    <source>
        <dbReference type="ARBA" id="ARBA00004105"/>
    </source>
</evidence>
<dbReference type="InterPro" id="IPR029071">
    <property type="entry name" value="Ubiquitin-like_domsf"/>
</dbReference>
<evidence type="ECO:0000256" key="3">
    <source>
        <dbReference type="ARBA" id="ARBA00004245"/>
    </source>
</evidence>
<keyword evidence="9" id="KW-0009">Actin-binding</keyword>
<evidence type="ECO:0000256" key="6">
    <source>
        <dbReference type="ARBA" id="ARBA00022475"/>
    </source>
</evidence>
<dbReference type="Pfam" id="PF09380">
    <property type="entry name" value="FERM_C"/>
    <property type="match status" value="1"/>
</dbReference>
<dbReference type="InterPro" id="IPR035963">
    <property type="entry name" value="FERM_2"/>
</dbReference>
<dbReference type="PANTHER" id="PTHR23281">
    <property type="entry name" value="MERLIN/MOESIN/EZRIN/RADIXIN"/>
    <property type="match status" value="1"/>
</dbReference>
<dbReference type="InterPro" id="IPR011993">
    <property type="entry name" value="PH-like_dom_sf"/>
</dbReference>
<feature type="compositionally biased region" description="Basic and acidic residues" evidence="13">
    <location>
        <begin position="453"/>
        <end position="476"/>
    </location>
</feature>
<dbReference type="SMART" id="SM01196">
    <property type="entry name" value="FERM_C"/>
    <property type="match status" value="1"/>
</dbReference>
<protein>
    <recommendedName>
        <fullName evidence="5">Moesin/ezrin/radixin homolog 1</fullName>
    </recommendedName>
</protein>
<evidence type="ECO:0000256" key="8">
    <source>
        <dbReference type="ARBA" id="ARBA00023136"/>
    </source>
</evidence>
<evidence type="ECO:0000256" key="7">
    <source>
        <dbReference type="ARBA" id="ARBA00022949"/>
    </source>
</evidence>
<dbReference type="SUPFAM" id="SSF48678">
    <property type="entry name" value="Moesin tail domain"/>
    <property type="match status" value="1"/>
</dbReference>
<dbReference type="Gene3D" id="1.20.80.10">
    <property type="match status" value="1"/>
</dbReference>
<name>A0ABM3JQ75_BACDO</name>
<organism evidence="15 16">
    <name type="scientific">Bactrocera dorsalis</name>
    <name type="common">Oriental fruit fly</name>
    <name type="synonym">Dacus dorsalis</name>
    <dbReference type="NCBI Taxonomy" id="27457"/>
    <lineage>
        <taxon>Eukaryota</taxon>
        <taxon>Metazoa</taxon>
        <taxon>Ecdysozoa</taxon>
        <taxon>Arthropoda</taxon>
        <taxon>Hexapoda</taxon>
        <taxon>Insecta</taxon>
        <taxon>Pterygota</taxon>
        <taxon>Neoptera</taxon>
        <taxon>Endopterygota</taxon>
        <taxon>Diptera</taxon>
        <taxon>Brachycera</taxon>
        <taxon>Muscomorpha</taxon>
        <taxon>Tephritoidea</taxon>
        <taxon>Tephritidae</taxon>
        <taxon>Bactrocera</taxon>
        <taxon>Bactrocera</taxon>
    </lineage>
</organism>
<dbReference type="InterPro" id="IPR041789">
    <property type="entry name" value="ERM_FERM_C"/>
</dbReference>
<comment type="subcellular location">
    <subcellularLocation>
        <location evidence="4">Cell junction</location>
        <location evidence="4">Adherens junction</location>
    </subcellularLocation>
    <subcellularLocation>
        <location evidence="2">Cell membrane</location>
        <topology evidence="2">Peripheral membrane protein</topology>
    </subcellularLocation>
    <subcellularLocation>
        <location evidence="1">Cell projection</location>
        <location evidence="1">Microvillus</location>
    </subcellularLocation>
    <subcellularLocation>
        <location evidence="12">Cell projection</location>
        <location evidence="12">Rhabdomere</location>
    </subcellularLocation>
    <subcellularLocation>
        <location evidence="3">Cytoplasm</location>
        <location evidence="3">Cytoskeleton</location>
    </subcellularLocation>
</comment>
<dbReference type="CDD" id="cd17187">
    <property type="entry name" value="FERM_F1_ERM"/>
    <property type="match status" value="1"/>
</dbReference>
<dbReference type="InterPro" id="IPR019747">
    <property type="entry name" value="FERM_CS"/>
</dbReference>
<evidence type="ECO:0000256" key="9">
    <source>
        <dbReference type="ARBA" id="ARBA00023203"/>
    </source>
</evidence>
<dbReference type="InterPro" id="IPR019749">
    <property type="entry name" value="Band_41_domain"/>
</dbReference>
<evidence type="ECO:0000256" key="10">
    <source>
        <dbReference type="ARBA" id="ARBA00023212"/>
    </source>
</evidence>
<feature type="compositionally biased region" description="Acidic residues" evidence="13">
    <location>
        <begin position="497"/>
        <end position="506"/>
    </location>
</feature>
<dbReference type="Pfam" id="PF00769">
    <property type="entry name" value="ERM_C"/>
    <property type="match status" value="1"/>
</dbReference>
<dbReference type="Gene3D" id="1.20.5.450">
    <property type="match status" value="1"/>
</dbReference>
<dbReference type="InterPro" id="IPR046810">
    <property type="entry name" value="ERM_helical"/>
</dbReference>
<dbReference type="InterPro" id="IPR019748">
    <property type="entry name" value="FERM_central"/>
</dbReference>
<accession>A0ABM3JQ75</accession>
<dbReference type="InterPro" id="IPR018980">
    <property type="entry name" value="FERM_PH-like_C"/>
</dbReference>
<dbReference type="SUPFAM" id="SSF47031">
    <property type="entry name" value="Second domain of FERM"/>
    <property type="match status" value="1"/>
</dbReference>
<dbReference type="PROSITE" id="PS50057">
    <property type="entry name" value="FERM_3"/>
    <property type="match status" value="1"/>
</dbReference>
<dbReference type="InterPro" id="IPR000299">
    <property type="entry name" value="FERM_domain"/>
</dbReference>
<dbReference type="InterPro" id="IPR014352">
    <property type="entry name" value="FERM/acyl-CoA-bd_prot_sf"/>
</dbReference>
<evidence type="ECO:0000256" key="5">
    <source>
        <dbReference type="ARBA" id="ARBA00022025"/>
    </source>
</evidence>
<dbReference type="InterPro" id="IPR000798">
    <property type="entry name" value="Ez/rad/moesin-like"/>
</dbReference>
<dbReference type="PRINTS" id="PR00935">
    <property type="entry name" value="BAND41"/>
</dbReference>
<gene>
    <name evidence="16" type="primary">LOC105225552</name>
</gene>
<keyword evidence="11" id="KW-0966">Cell projection</keyword>
<dbReference type="GeneID" id="105225552"/>
<dbReference type="Proteomes" id="UP001652620">
    <property type="component" value="Chromosome 4"/>
</dbReference>
<feature type="compositionally biased region" description="Basic and acidic residues" evidence="13">
    <location>
        <begin position="514"/>
        <end position="578"/>
    </location>
</feature>
<dbReference type="InterPro" id="IPR011174">
    <property type="entry name" value="ERM"/>
</dbReference>
<keyword evidence="7" id="KW-0965">Cell junction</keyword>
<evidence type="ECO:0000256" key="13">
    <source>
        <dbReference type="SAM" id="MobiDB-lite"/>
    </source>
</evidence>
<evidence type="ECO:0000313" key="16">
    <source>
        <dbReference type="RefSeq" id="XP_049311378.1"/>
    </source>
</evidence>
<dbReference type="Pfam" id="PF09379">
    <property type="entry name" value="FERM_N"/>
    <property type="match status" value="1"/>
</dbReference>
<keyword evidence="8" id="KW-0472">Membrane</keyword>
<dbReference type="Gene3D" id="6.10.360.10">
    <property type="match status" value="1"/>
</dbReference>
<evidence type="ECO:0000256" key="12">
    <source>
        <dbReference type="ARBA" id="ARBA00043944"/>
    </source>
</evidence>
<reference evidence="16" key="1">
    <citation type="submission" date="2025-08" db="UniProtKB">
        <authorList>
            <consortium name="RefSeq"/>
        </authorList>
    </citation>
    <scope>IDENTIFICATION</scope>
    <source>
        <tissue evidence="16">Adult</tissue>
    </source>
</reference>
<dbReference type="Pfam" id="PF20492">
    <property type="entry name" value="ERM_helical"/>
    <property type="match status" value="1"/>
</dbReference>
<dbReference type="SUPFAM" id="SSF54236">
    <property type="entry name" value="Ubiquitin-like"/>
    <property type="match status" value="1"/>
</dbReference>
<dbReference type="SUPFAM" id="SSF50729">
    <property type="entry name" value="PH domain-like"/>
    <property type="match status" value="1"/>
</dbReference>
<keyword evidence="10" id="KW-0963">Cytoplasm</keyword>
<dbReference type="InterPro" id="IPR008954">
    <property type="entry name" value="Moesin_tail_sf"/>
</dbReference>
<dbReference type="PROSITE" id="PS00661">
    <property type="entry name" value="FERM_2"/>
    <property type="match status" value="1"/>
</dbReference>
<dbReference type="RefSeq" id="XP_049311378.1">
    <property type="nucleotide sequence ID" value="XM_049455421.1"/>
</dbReference>
<dbReference type="SMART" id="SM00295">
    <property type="entry name" value="B41"/>
    <property type="match status" value="1"/>
</dbReference>
<keyword evidence="10" id="KW-0206">Cytoskeleton</keyword>
<dbReference type="Gene3D" id="2.30.29.30">
    <property type="entry name" value="Pleckstrin-homology domain (PH domain)/Phosphotyrosine-binding domain (PTB)"/>
    <property type="match status" value="1"/>
</dbReference>
<dbReference type="CDD" id="cd13194">
    <property type="entry name" value="FERM_C_ERM"/>
    <property type="match status" value="1"/>
</dbReference>
<dbReference type="PIRSF" id="PIRSF002305">
    <property type="entry name" value="ERM"/>
    <property type="match status" value="1"/>
</dbReference>
<dbReference type="Pfam" id="PF00373">
    <property type="entry name" value="FERM_M"/>
    <property type="match status" value="1"/>
</dbReference>
<keyword evidence="6" id="KW-1003">Cell membrane</keyword>
<dbReference type="Gene3D" id="3.10.20.90">
    <property type="entry name" value="Phosphatidylinositol 3-kinase Catalytic Subunit, Chain A, domain 1"/>
    <property type="match status" value="1"/>
</dbReference>
<dbReference type="CDD" id="cd14473">
    <property type="entry name" value="FERM_B-lobe"/>
    <property type="match status" value="1"/>
</dbReference>
<feature type="domain" description="FERM" evidence="14">
    <location>
        <begin position="22"/>
        <end position="321"/>
    </location>
</feature>
<proteinExistence type="predicted"/>
<keyword evidence="15" id="KW-1185">Reference proteome</keyword>
<dbReference type="PRINTS" id="PR00661">
    <property type="entry name" value="ERMFAMILY"/>
</dbReference>
<evidence type="ECO:0000256" key="11">
    <source>
        <dbReference type="ARBA" id="ARBA00023273"/>
    </source>
</evidence>
<evidence type="ECO:0000259" key="14">
    <source>
        <dbReference type="PROSITE" id="PS50057"/>
    </source>
</evidence>
<evidence type="ECO:0000256" key="4">
    <source>
        <dbReference type="ARBA" id="ARBA00004536"/>
    </source>
</evidence>
<sequence>MVVSDSRVRLPRYVGSWKQKTLNVRVTTMDAELEFAIQHTTTGKQLFDQVVKTIGLREVWFFGLQYTDSKGDSTWIKLYKKTGSMPFSTWVLNQDVKKENPLQFRFRAKFYPEDVAEELIQDITLRLFYLQVKNAILSDEIYCPPETSVLLASYAVQARHGDYNKSMHTAGFLANDRLLPQRVIDQHKMSKDEWEQSIMNWWKEHRGMLREDAMMEYLKIAQDLEMYGVNYFEIRNKKGTDLWLGVDALGLNIYEQDDKLTPKIGFPWSEIRNISFSDKKFIIKPIDKKAPDFVFFAPRVRINKRILALCMGNHELYMRRRKPDTIDVQQMKAQAREEKNAKQQEREKLQLALAARERAEKKQQEYEDRLKQMQEEMERSQKDLLEAQEMIRRLEEQLRQLQAAKDELELRQKELQAMLQRLEEAKNMEAAEKAKLEEEIMTKQMEVQRIQDEVNAKDEETKRLQDEVEEARRKQAEAAAALLAASTTPQHHHVAEDENENEEELTNGDGGGDVSRDLDTDEHIKDPIEDRRTLAERNERLHDQLKALKQDLAQSRDETKETQNDKIHRENVRQGRDKYKTLREIRKGNTKRRVDQFENM</sequence>